<organism evidence="2 3">
    <name type="scientific">Canavalia gladiata</name>
    <name type="common">Sword bean</name>
    <name type="synonym">Dolichos gladiatus</name>
    <dbReference type="NCBI Taxonomy" id="3824"/>
    <lineage>
        <taxon>Eukaryota</taxon>
        <taxon>Viridiplantae</taxon>
        <taxon>Streptophyta</taxon>
        <taxon>Embryophyta</taxon>
        <taxon>Tracheophyta</taxon>
        <taxon>Spermatophyta</taxon>
        <taxon>Magnoliopsida</taxon>
        <taxon>eudicotyledons</taxon>
        <taxon>Gunneridae</taxon>
        <taxon>Pentapetalae</taxon>
        <taxon>rosids</taxon>
        <taxon>fabids</taxon>
        <taxon>Fabales</taxon>
        <taxon>Fabaceae</taxon>
        <taxon>Papilionoideae</taxon>
        <taxon>50 kb inversion clade</taxon>
        <taxon>NPAAA clade</taxon>
        <taxon>indigoferoid/millettioid clade</taxon>
        <taxon>Phaseoleae</taxon>
        <taxon>Canavalia</taxon>
    </lineage>
</organism>
<dbReference type="AlphaFoldDB" id="A0AAN9PVJ6"/>
<evidence type="ECO:0000313" key="2">
    <source>
        <dbReference type="EMBL" id="KAK7313910.1"/>
    </source>
</evidence>
<evidence type="ECO:0000313" key="3">
    <source>
        <dbReference type="Proteomes" id="UP001367508"/>
    </source>
</evidence>
<protein>
    <submittedName>
        <fullName evidence="2">Uncharacterized protein</fullName>
    </submittedName>
</protein>
<dbReference type="EMBL" id="JAYMYQ010000009">
    <property type="protein sequence ID" value="KAK7313910.1"/>
    <property type="molecule type" value="Genomic_DNA"/>
</dbReference>
<proteinExistence type="predicted"/>
<comment type="caution">
    <text evidence="2">The sequence shown here is derived from an EMBL/GenBank/DDBJ whole genome shotgun (WGS) entry which is preliminary data.</text>
</comment>
<name>A0AAN9PVJ6_CANGL</name>
<evidence type="ECO:0000256" key="1">
    <source>
        <dbReference type="SAM" id="MobiDB-lite"/>
    </source>
</evidence>
<keyword evidence="3" id="KW-1185">Reference proteome</keyword>
<reference evidence="2 3" key="1">
    <citation type="submission" date="2024-01" db="EMBL/GenBank/DDBJ databases">
        <title>The genomes of 5 underutilized Papilionoideae crops provide insights into root nodulation and disease resistanc.</title>
        <authorList>
            <person name="Jiang F."/>
        </authorList>
    </citation>
    <scope>NUCLEOTIDE SEQUENCE [LARGE SCALE GENOMIC DNA]</scope>
    <source>
        <strain evidence="2">LVBAO_FW01</strain>
        <tissue evidence="2">Leaves</tissue>
    </source>
</reference>
<feature type="region of interest" description="Disordered" evidence="1">
    <location>
        <begin position="18"/>
        <end position="41"/>
    </location>
</feature>
<feature type="region of interest" description="Disordered" evidence="1">
    <location>
        <begin position="256"/>
        <end position="281"/>
    </location>
</feature>
<sequence>MRKGVGLGGLGLTLINTKEEESIPKKKGAEHTKKKEEEFFGQEQREWDCPVDRRHRHKDSAIPLAPVNQEMQSQGWVPFDNDIEMNVQLIPAGGKIANTITKTEYSQIANAPGWGTTFWKDCTIDTLTLCLNETEQVRGFTRPVAISPAHREGILGDFHVECAYAFKGIRFKLIWEERHSIESVALMADALIWCSIPLYSLYFKAFGLVVGGGGGALLSRRAWVQIPHATHSPYFHFITKGLLPVTRAPRVYGQATPTSHSATCPMSHPADKPPKPHVSSA</sequence>
<dbReference type="Proteomes" id="UP001367508">
    <property type="component" value="Unassembled WGS sequence"/>
</dbReference>
<accession>A0AAN9PVJ6</accession>
<gene>
    <name evidence="2" type="ORF">VNO77_39115</name>
</gene>